<name>A0AAD5WE56_9POAL</name>
<dbReference type="SUPFAM" id="SSF48452">
    <property type="entry name" value="TPR-like"/>
    <property type="match status" value="2"/>
</dbReference>
<dbReference type="Pfam" id="PF13424">
    <property type="entry name" value="TPR_12"/>
    <property type="match status" value="3"/>
</dbReference>
<organism evidence="4 5">
    <name type="scientific">Rhynchospora tenuis</name>
    <dbReference type="NCBI Taxonomy" id="198213"/>
    <lineage>
        <taxon>Eukaryota</taxon>
        <taxon>Viridiplantae</taxon>
        <taxon>Streptophyta</taxon>
        <taxon>Embryophyta</taxon>
        <taxon>Tracheophyta</taxon>
        <taxon>Spermatophyta</taxon>
        <taxon>Magnoliopsida</taxon>
        <taxon>Liliopsida</taxon>
        <taxon>Poales</taxon>
        <taxon>Cyperaceae</taxon>
        <taxon>Cyperoideae</taxon>
        <taxon>Rhynchosporeae</taxon>
        <taxon>Rhynchospora</taxon>
    </lineage>
</organism>
<dbReference type="InterPro" id="IPR011990">
    <property type="entry name" value="TPR-like_helical_dom_sf"/>
</dbReference>
<dbReference type="PANTHER" id="PTHR45641">
    <property type="entry name" value="TETRATRICOPEPTIDE REPEAT PROTEIN (AFU_ORTHOLOGUE AFUA_6G03870)"/>
    <property type="match status" value="1"/>
</dbReference>
<evidence type="ECO:0000313" key="4">
    <source>
        <dbReference type="EMBL" id="KAJ3686113.1"/>
    </source>
</evidence>
<keyword evidence="2 3" id="KW-0802">TPR repeat</keyword>
<dbReference type="SMART" id="SM00028">
    <property type="entry name" value="TPR"/>
    <property type="match status" value="6"/>
</dbReference>
<keyword evidence="1" id="KW-0677">Repeat</keyword>
<gene>
    <name evidence="4" type="ORF">LUZ61_015277</name>
</gene>
<dbReference type="GO" id="GO:0009507">
    <property type="term" value="C:chloroplast"/>
    <property type="evidence" value="ECO:0007669"/>
    <property type="project" value="TreeGrafter"/>
</dbReference>
<dbReference type="Proteomes" id="UP001210211">
    <property type="component" value="Unassembled WGS sequence"/>
</dbReference>
<evidence type="ECO:0000256" key="2">
    <source>
        <dbReference type="ARBA" id="ARBA00022803"/>
    </source>
</evidence>
<dbReference type="AlphaFoldDB" id="A0AAD5WE56"/>
<dbReference type="EMBL" id="JAMRDG010000002">
    <property type="protein sequence ID" value="KAJ3686113.1"/>
    <property type="molecule type" value="Genomic_DNA"/>
</dbReference>
<accession>A0AAD5WE56</accession>
<evidence type="ECO:0008006" key="6">
    <source>
        <dbReference type="Google" id="ProtNLM"/>
    </source>
</evidence>
<dbReference type="Gene3D" id="1.25.40.10">
    <property type="entry name" value="Tetratricopeptide repeat domain"/>
    <property type="match status" value="2"/>
</dbReference>
<dbReference type="PROSITE" id="PS50005">
    <property type="entry name" value="TPR"/>
    <property type="match status" value="1"/>
</dbReference>
<keyword evidence="5" id="KW-1185">Reference proteome</keyword>
<feature type="repeat" description="TPR" evidence="3">
    <location>
        <begin position="186"/>
        <end position="219"/>
    </location>
</feature>
<reference evidence="4 5" key="1">
    <citation type="journal article" date="2022" name="Cell">
        <title>Repeat-based holocentromeres influence genome architecture and karyotype evolution.</title>
        <authorList>
            <person name="Hofstatter P.G."/>
            <person name="Thangavel G."/>
            <person name="Lux T."/>
            <person name="Neumann P."/>
            <person name="Vondrak T."/>
            <person name="Novak P."/>
            <person name="Zhang M."/>
            <person name="Costa L."/>
            <person name="Castellani M."/>
            <person name="Scott A."/>
            <person name="Toegelov H."/>
            <person name="Fuchs J."/>
            <person name="Mata-Sucre Y."/>
            <person name="Dias Y."/>
            <person name="Vanzela A.L.L."/>
            <person name="Huettel B."/>
            <person name="Almeida C.C.S."/>
            <person name="Simkova H."/>
            <person name="Souza G."/>
            <person name="Pedrosa-Harand A."/>
            <person name="Macas J."/>
            <person name="Mayer K.F.X."/>
            <person name="Houben A."/>
            <person name="Marques A."/>
        </authorList>
    </citation>
    <scope>NUCLEOTIDE SEQUENCE [LARGE SCALE GENOMIC DNA]</scope>
    <source>
        <strain evidence="4">RhyTen1mFocal</strain>
    </source>
</reference>
<sequence>MATAAAALSRVYSLPTSQRRYCGFAISHSICKYEYNMLVMSSSIVVLKGRNKKRHYSCSVSCLSTTVMSPERSNMLEELSIGIDGRHESPSDDDSELVSQLQDLFTEIKLKIKNREMEDVAQLLEANYELVKEEMDNGSKGIEQAAVLDVLALGYFASGDVKTARKILLVMDDIISEINEGGLLLDTVLYHMGSLFHSLGKFSDAIRVYERCLKILEKECGKGSALLREPLLGLAKALQAKRRPREAIAVYKRVVDILEKKEGVNSVEVCEPLHSLGHLLLSIGEIEDAQIYLQRVLEIHKESYGEKDGRTGLAQCSFAQALCAKGDTDGAIAMYKKGLDEIKDANDIPLHDDRVEMARLHLAELLHTSGRLREGREVLQESLLINEKHWGIGHPSSVAHLMNLATSYSRSKNYVEAERLLRTSLNIMSKSLGPANQATTVPMVHLAVILFHLKQFEEAESLALEAWRLREIAFGPESGPVGEALDCLVAIQAVLERDEAEMLEKLKRVLRIQERLMGRESEEVVITLHKIVFYLDKLGKNDEKVPYQRRLSVLRTKLNKKFKF</sequence>
<dbReference type="InterPro" id="IPR019734">
    <property type="entry name" value="TPR_rpt"/>
</dbReference>
<protein>
    <recommendedName>
        <fullName evidence="6">Nephrocystin-3</fullName>
    </recommendedName>
</protein>
<evidence type="ECO:0000313" key="5">
    <source>
        <dbReference type="Proteomes" id="UP001210211"/>
    </source>
</evidence>
<dbReference type="PANTHER" id="PTHR45641:SF19">
    <property type="entry name" value="NEPHROCYSTIN-3"/>
    <property type="match status" value="1"/>
</dbReference>
<evidence type="ECO:0000256" key="3">
    <source>
        <dbReference type="PROSITE-ProRule" id="PRU00339"/>
    </source>
</evidence>
<dbReference type="GO" id="GO:0009658">
    <property type="term" value="P:chloroplast organization"/>
    <property type="evidence" value="ECO:0007669"/>
    <property type="project" value="TreeGrafter"/>
</dbReference>
<proteinExistence type="predicted"/>
<evidence type="ECO:0000256" key="1">
    <source>
        <dbReference type="ARBA" id="ARBA00022737"/>
    </source>
</evidence>
<comment type="caution">
    <text evidence="4">The sequence shown here is derived from an EMBL/GenBank/DDBJ whole genome shotgun (WGS) entry which is preliminary data.</text>
</comment>